<evidence type="ECO:0000259" key="7">
    <source>
        <dbReference type="PROSITE" id="PS51099"/>
    </source>
</evidence>
<dbReference type="Gene3D" id="1.10.1790.10">
    <property type="entry name" value="PRD domain"/>
    <property type="match status" value="2"/>
</dbReference>
<accession>A0A8J8B048</accession>
<feature type="domain" description="PRD" evidence="8">
    <location>
        <begin position="304"/>
        <end position="411"/>
    </location>
</feature>
<protein>
    <submittedName>
        <fullName evidence="9">BglG family transcription antiterminator</fullName>
    </submittedName>
</protein>
<name>A0A8J8B048_9FIRM</name>
<keyword evidence="3" id="KW-0805">Transcription regulation</keyword>
<comment type="caution">
    <text evidence="9">The sequence shown here is derived from an EMBL/GenBank/DDBJ whole genome shotgun (WGS) entry which is preliminary data.</text>
</comment>
<dbReference type="GO" id="GO:0009401">
    <property type="term" value="P:phosphoenolpyruvate-dependent sugar phosphotransferase system"/>
    <property type="evidence" value="ECO:0007669"/>
    <property type="project" value="InterPro"/>
</dbReference>
<evidence type="ECO:0000256" key="4">
    <source>
        <dbReference type="ARBA" id="ARBA00023159"/>
    </source>
</evidence>
<proteinExistence type="predicted"/>
<dbReference type="InterPro" id="IPR016152">
    <property type="entry name" value="PTrfase/Anion_transptr"/>
</dbReference>
<reference evidence="9" key="2">
    <citation type="submission" date="2021-04" db="EMBL/GenBank/DDBJ databases">
        <authorList>
            <person name="Liu J."/>
        </authorList>
    </citation>
    <scope>NUCLEOTIDE SEQUENCE</scope>
    <source>
        <strain evidence="9">BAD-6</strain>
    </source>
</reference>
<dbReference type="PROSITE" id="PS51099">
    <property type="entry name" value="PTS_EIIB_TYPE_2"/>
    <property type="match status" value="1"/>
</dbReference>
<dbReference type="InterPro" id="IPR036388">
    <property type="entry name" value="WH-like_DNA-bd_sf"/>
</dbReference>
<dbReference type="InterPro" id="IPR036095">
    <property type="entry name" value="PTS_EIIB-like_sf"/>
</dbReference>
<evidence type="ECO:0000313" key="9">
    <source>
        <dbReference type="EMBL" id="MBR0596482.1"/>
    </source>
</evidence>
<feature type="domain" description="PTS EIIB type-2" evidence="7">
    <location>
        <begin position="415"/>
        <end position="505"/>
    </location>
</feature>
<evidence type="ECO:0000256" key="2">
    <source>
        <dbReference type="ARBA" id="ARBA00022737"/>
    </source>
</evidence>
<evidence type="ECO:0000313" key="10">
    <source>
        <dbReference type="Proteomes" id="UP000675664"/>
    </source>
</evidence>
<dbReference type="InterPro" id="IPR002178">
    <property type="entry name" value="PTS_EIIA_type-2_dom"/>
</dbReference>
<dbReference type="InterPro" id="IPR007737">
    <property type="entry name" value="Mga_HTH"/>
</dbReference>
<keyword evidence="10" id="KW-1185">Reference proteome</keyword>
<dbReference type="SUPFAM" id="SSF52794">
    <property type="entry name" value="PTS system IIB component-like"/>
    <property type="match status" value="1"/>
</dbReference>
<dbReference type="AlphaFoldDB" id="A0A8J8B048"/>
<dbReference type="Pfam" id="PF00874">
    <property type="entry name" value="PRD"/>
    <property type="match status" value="2"/>
</dbReference>
<dbReference type="InterPro" id="IPR036634">
    <property type="entry name" value="PRD_sf"/>
</dbReference>
<dbReference type="PROSITE" id="PS51372">
    <property type="entry name" value="PRD_2"/>
    <property type="match status" value="2"/>
</dbReference>
<evidence type="ECO:0000259" key="8">
    <source>
        <dbReference type="PROSITE" id="PS51372"/>
    </source>
</evidence>
<keyword evidence="2" id="KW-0677">Repeat</keyword>
<dbReference type="PROSITE" id="PS51094">
    <property type="entry name" value="PTS_EIIA_TYPE_2"/>
    <property type="match status" value="1"/>
</dbReference>
<dbReference type="InterPro" id="IPR050661">
    <property type="entry name" value="BglG_antiterminators"/>
</dbReference>
<organism evidence="9 10">
    <name type="scientific">Sinanaerobacter chloroacetimidivorans</name>
    <dbReference type="NCBI Taxonomy" id="2818044"/>
    <lineage>
        <taxon>Bacteria</taxon>
        <taxon>Bacillati</taxon>
        <taxon>Bacillota</taxon>
        <taxon>Clostridia</taxon>
        <taxon>Peptostreptococcales</taxon>
        <taxon>Anaerovoracaceae</taxon>
        <taxon>Sinanaerobacter</taxon>
    </lineage>
</organism>
<keyword evidence="1" id="KW-0808">Transferase</keyword>
<dbReference type="Gene3D" id="3.40.50.2300">
    <property type="match status" value="1"/>
</dbReference>
<dbReference type="SUPFAM" id="SSF55804">
    <property type="entry name" value="Phoshotransferase/anion transport protein"/>
    <property type="match status" value="1"/>
</dbReference>
<dbReference type="PANTHER" id="PTHR30185:SF18">
    <property type="entry name" value="TRANSCRIPTIONAL REGULATOR MTLR"/>
    <property type="match status" value="1"/>
</dbReference>
<dbReference type="GO" id="GO:0006355">
    <property type="term" value="P:regulation of DNA-templated transcription"/>
    <property type="evidence" value="ECO:0007669"/>
    <property type="project" value="InterPro"/>
</dbReference>
<dbReference type="Pfam" id="PF05043">
    <property type="entry name" value="Mga"/>
    <property type="match status" value="1"/>
</dbReference>
<dbReference type="GO" id="GO:0008982">
    <property type="term" value="F:protein-N(PI)-phosphohistidine-sugar phosphotransferase activity"/>
    <property type="evidence" value="ECO:0007669"/>
    <property type="project" value="InterPro"/>
</dbReference>
<evidence type="ECO:0000256" key="1">
    <source>
        <dbReference type="ARBA" id="ARBA00022679"/>
    </source>
</evidence>
<evidence type="ECO:0000256" key="3">
    <source>
        <dbReference type="ARBA" id="ARBA00023015"/>
    </source>
</evidence>
<dbReference type="PANTHER" id="PTHR30185">
    <property type="entry name" value="CRYPTIC BETA-GLUCOSIDE BGL OPERON ANTITERMINATOR"/>
    <property type="match status" value="1"/>
</dbReference>
<dbReference type="EMBL" id="JAGSND010000001">
    <property type="protein sequence ID" value="MBR0596482.1"/>
    <property type="molecule type" value="Genomic_DNA"/>
</dbReference>
<evidence type="ECO:0000259" key="6">
    <source>
        <dbReference type="PROSITE" id="PS51094"/>
    </source>
</evidence>
<keyword evidence="5" id="KW-0804">Transcription</keyword>
<dbReference type="Gene3D" id="3.40.930.10">
    <property type="entry name" value="Mannitol-specific EII, Chain A"/>
    <property type="match status" value="1"/>
</dbReference>
<dbReference type="CDD" id="cd05568">
    <property type="entry name" value="PTS_IIB_bgl_like"/>
    <property type="match status" value="1"/>
</dbReference>
<feature type="domain" description="PTS EIIA type-2" evidence="6">
    <location>
        <begin position="525"/>
        <end position="677"/>
    </location>
</feature>
<dbReference type="Gene3D" id="1.10.10.10">
    <property type="entry name" value="Winged helix-like DNA-binding domain superfamily/Winged helix DNA-binding domain"/>
    <property type="match status" value="1"/>
</dbReference>
<keyword evidence="4" id="KW-0010">Activator</keyword>
<dbReference type="InterPro" id="IPR013011">
    <property type="entry name" value="PTS_EIIB_2"/>
</dbReference>
<dbReference type="SUPFAM" id="SSF63520">
    <property type="entry name" value="PTS-regulatory domain, PRD"/>
    <property type="match status" value="2"/>
</dbReference>
<reference evidence="9" key="1">
    <citation type="submission" date="2021-04" db="EMBL/GenBank/DDBJ databases">
        <title>Sinoanaerobacter chloroacetimidivorans sp. nov., an obligate anaerobic bacterium isolated from anaerobic sludge.</title>
        <authorList>
            <person name="Bao Y."/>
        </authorList>
    </citation>
    <scope>NUCLEOTIDE SEQUENCE</scope>
    <source>
        <strain evidence="9">BAD-6</strain>
    </source>
</reference>
<sequence>MDGFTVRQKFILSNLIEKGPLSIKDLSHQIDVSERTIMREMSSINDWLKQYKLHISKIGGELVISGNQKDIDRIRKLFDRTPPLWLLTQEQRQVLITAQLLLAKEPIKSAYFGCQFNVVEGTIIFYLDKIEGWLRTKNLKLIRRRGYGLEIIGSDWSKRNAFAELLYNFKSISELLAFLYEDNSDYSLHAFFEVTFGKELVTNVKGMIKKLYSENRILKTNDVDNFSTFIHLLLAIERTRSNMAIELPEDIIKDTLMNEFSVIKDLMNVLDEDGIELPESELAYLAIHLMEDRNRYTDEKVQKELGFELEDAVWEIVSITGKRLNMSILCDNQLMSGLRQHINPALYRLTMGLEVRNPIINDIRDYYKDLYEAVDYACRLVFSKYNLIIPPNEVGYVTMHIGAAIERQHGLESILRVLVICPNGISTVKILCGKLKSKFPEIDEVEACSLREMEEKIKKNYDIILSTVDVSKKSGNDILFISPFLPSKDIEKVGELIKIKMEEGSSMKKPLPADFYEEAVETEADFVAADNMFKNFRLKSVACDNIRNTIKEIVQELYDSDVIAEINKVENQILKREEKGSVVIPGSHVALLHIRTEEIDSPFVGVFRLEHFIEMKSAGFSVDDVDTILVMIARKNERDYILEILGKISASLVESEHFINVLRFGDIADIRNELIKRINREECI</sequence>
<dbReference type="Pfam" id="PF00359">
    <property type="entry name" value="PTS_EIIA_2"/>
    <property type="match status" value="1"/>
</dbReference>
<evidence type="ECO:0000256" key="5">
    <source>
        <dbReference type="ARBA" id="ARBA00023163"/>
    </source>
</evidence>
<dbReference type="RefSeq" id="WP_227016608.1">
    <property type="nucleotide sequence ID" value="NZ_JAGSND010000001.1"/>
</dbReference>
<dbReference type="Proteomes" id="UP000675664">
    <property type="component" value="Unassembled WGS sequence"/>
</dbReference>
<feature type="domain" description="PRD" evidence="8">
    <location>
        <begin position="195"/>
        <end position="299"/>
    </location>
</feature>
<gene>
    <name evidence="9" type="ORF">KCX82_01215</name>
</gene>
<dbReference type="InterPro" id="IPR011608">
    <property type="entry name" value="PRD"/>
</dbReference>